<evidence type="ECO:0000259" key="2">
    <source>
        <dbReference type="PROSITE" id="PS51184"/>
    </source>
</evidence>
<sequence length="458" mass="51626">MSSAKAIETVSVDSVNAKSFQKHYVLKRKPCVIQGLVKGFDLDLFQLENLADFLEYDDFLQVERKHRGGYGSGENRVNLKLADFLDKLKNGDHSLYLTTQYEDDHVDDASDDSASVESGPGADFESDSEIGSIDLDNLHDDFELTDDEADNDDEFAAAHARVQELLQKPLTNLYRKWSMDLIRPELLEILVPQQINLWMGRSDPDSRLLFNAKEPNLGLGRSLPSPGASSSGLHHDHADNLYIPISGRKRFTLFPPSDAPNLYMVGDIQTIYPSGIIDYVRNKNAPFWKHVRGDGALVEQIALWQLETLDLDEAQKKRLESVVEQESVVQAEKATSGTSKKDPPSFSRIPPALLHLDEVEDPETRQQMQKLLDESFPLLKNCTPVEVIVQPGMMLYLPAGWLHEVSSFGTGSDLVHTAVNYWFAPPDQASWSVYSDDYWTRDFDETGKCLRVLHSRSR</sequence>
<gene>
    <name evidence="3" type="ORF">OGAPHI_007323</name>
</gene>
<dbReference type="PROSITE" id="PS51184">
    <property type="entry name" value="JMJC"/>
    <property type="match status" value="1"/>
</dbReference>
<protein>
    <recommendedName>
        <fullName evidence="2">JmjC domain-containing protein</fullName>
    </recommendedName>
</protein>
<dbReference type="RefSeq" id="XP_046057829.1">
    <property type="nucleotide sequence ID" value="XM_046208707.1"/>
</dbReference>
<dbReference type="AlphaFoldDB" id="A0A9P8NUI7"/>
<feature type="region of interest" description="Disordered" evidence="1">
    <location>
        <begin position="106"/>
        <end position="126"/>
    </location>
</feature>
<evidence type="ECO:0000313" key="3">
    <source>
        <dbReference type="EMBL" id="KAH3660118.1"/>
    </source>
</evidence>
<proteinExistence type="predicted"/>
<dbReference type="GeneID" id="70239287"/>
<name>A0A9P8NUI7_9ASCO</name>
<feature type="domain" description="JmjC" evidence="2">
    <location>
        <begin position="192"/>
        <end position="438"/>
    </location>
</feature>
<dbReference type="EMBL" id="JAEUBE010000511">
    <property type="protein sequence ID" value="KAH3660118.1"/>
    <property type="molecule type" value="Genomic_DNA"/>
</dbReference>
<dbReference type="SUPFAM" id="SSF51197">
    <property type="entry name" value="Clavaminate synthase-like"/>
    <property type="match status" value="1"/>
</dbReference>
<accession>A0A9P8NUI7</accession>
<dbReference type="Proteomes" id="UP000769157">
    <property type="component" value="Unassembled WGS sequence"/>
</dbReference>
<keyword evidence="4" id="KW-1185">Reference proteome</keyword>
<comment type="caution">
    <text evidence="3">The sequence shown here is derived from an EMBL/GenBank/DDBJ whole genome shotgun (WGS) entry which is preliminary data.</text>
</comment>
<dbReference type="PANTHER" id="PTHR12461:SF100">
    <property type="entry name" value="JMJC DOMAIN-CONTAINING PROTEIN 4"/>
    <property type="match status" value="1"/>
</dbReference>
<dbReference type="InterPro" id="IPR003347">
    <property type="entry name" value="JmjC_dom"/>
</dbReference>
<dbReference type="SMART" id="SM00558">
    <property type="entry name" value="JmjC"/>
    <property type="match status" value="1"/>
</dbReference>
<dbReference type="Gene3D" id="2.60.120.650">
    <property type="entry name" value="Cupin"/>
    <property type="match status" value="1"/>
</dbReference>
<organism evidence="3 4">
    <name type="scientific">Ogataea philodendri</name>
    <dbReference type="NCBI Taxonomy" id="1378263"/>
    <lineage>
        <taxon>Eukaryota</taxon>
        <taxon>Fungi</taxon>
        <taxon>Dikarya</taxon>
        <taxon>Ascomycota</taxon>
        <taxon>Saccharomycotina</taxon>
        <taxon>Pichiomycetes</taxon>
        <taxon>Pichiales</taxon>
        <taxon>Pichiaceae</taxon>
        <taxon>Ogataea</taxon>
    </lineage>
</organism>
<dbReference type="Pfam" id="PF13621">
    <property type="entry name" value="Cupin_8"/>
    <property type="match status" value="1"/>
</dbReference>
<evidence type="ECO:0000256" key="1">
    <source>
        <dbReference type="SAM" id="MobiDB-lite"/>
    </source>
</evidence>
<reference evidence="3" key="1">
    <citation type="journal article" date="2021" name="Open Biol.">
        <title>Shared evolutionary footprints suggest mitochondrial oxidative damage underlies multiple complex I losses in fungi.</title>
        <authorList>
            <person name="Schikora-Tamarit M.A."/>
            <person name="Marcet-Houben M."/>
            <person name="Nosek J."/>
            <person name="Gabaldon T."/>
        </authorList>
    </citation>
    <scope>NUCLEOTIDE SEQUENCE</scope>
    <source>
        <strain evidence="3">CBS6075</strain>
    </source>
</reference>
<evidence type="ECO:0000313" key="4">
    <source>
        <dbReference type="Proteomes" id="UP000769157"/>
    </source>
</evidence>
<reference evidence="3" key="2">
    <citation type="submission" date="2021-01" db="EMBL/GenBank/DDBJ databases">
        <authorList>
            <person name="Schikora-Tamarit M.A."/>
        </authorList>
    </citation>
    <scope>NUCLEOTIDE SEQUENCE</scope>
    <source>
        <strain evidence="3">CBS6075</strain>
    </source>
</reference>
<dbReference type="OrthoDB" id="415358at2759"/>
<dbReference type="PANTHER" id="PTHR12461">
    <property type="entry name" value="HYPOXIA-INDUCIBLE FACTOR 1 ALPHA INHIBITOR-RELATED"/>
    <property type="match status" value="1"/>
</dbReference>
<dbReference type="InterPro" id="IPR041667">
    <property type="entry name" value="Cupin_8"/>
</dbReference>